<dbReference type="InterPro" id="IPR025201">
    <property type="entry name" value="KdpD_TM"/>
</dbReference>
<dbReference type="SMART" id="SM00387">
    <property type="entry name" value="HATPase_c"/>
    <property type="match status" value="1"/>
</dbReference>
<evidence type="ECO:0000256" key="9">
    <source>
        <dbReference type="ARBA" id="ARBA00022840"/>
    </source>
</evidence>
<dbReference type="InterPro" id="IPR052023">
    <property type="entry name" value="Histidine_kinase_KdpD"/>
</dbReference>
<dbReference type="GO" id="GO:0000155">
    <property type="term" value="F:phosphorelay sensor kinase activity"/>
    <property type="evidence" value="ECO:0007669"/>
    <property type="project" value="InterPro"/>
</dbReference>
<dbReference type="InterPro" id="IPR003661">
    <property type="entry name" value="HisK_dim/P_dom"/>
</dbReference>
<dbReference type="InterPro" id="IPR005467">
    <property type="entry name" value="His_kinase_dom"/>
</dbReference>
<feature type="transmembrane region" description="Helical" evidence="13">
    <location>
        <begin position="108"/>
        <end position="128"/>
    </location>
</feature>
<dbReference type="EMBL" id="VUMU01000012">
    <property type="protein sequence ID" value="MST58543.1"/>
    <property type="molecule type" value="Genomic_DNA"/>
</dbReference>
<dbReference type="Pfam" id="PF02518">
    <property type="entry name" value="HATPase_c"/>
    <property type="match status" value="1"/>
</dbReference>
<dbReference type="CDD" id="cd00075">
    <property type="entry name" value="HATPase"/>
    <property type="match status" value="1"/>
</dbReference>
<dbReference type="InterPro" id="IPR038318">
    <property type="entry name" value="KdpD_sf"/>
</dbReference>
<evidence type="ECO:0000313" key="15">
    <source>
        <dbReference type="EMBL" id="MST58543.1"/>
    </source>
</evidence>
<dbReference type="Proteomes" id="UP000476055">
    <property type="component" value="Unassembled WGS sequence"/>
</dbReference>
<keyword evidence="8" id="KW-0418">Kinase</keyword>
<evidence type="ECO:0000256" key="8">
    <source>
        <dbReference type="ARBA" id="ARBA00022777"/>
    </source>
</evidence>
<dbReference type="AlphaFoldDB" id="A0A6L5YKQ1"/>
<comment type="caution">
    <text evidence="15">The sequence shown here is derived from an EMBL/GenBank/DDBJ whole genome shotgun (WGS) entry which is preliminary data.</text>
</comment>
<dbReference type="InterPro" id="IPR004358">
    <property type="entry name" value="Sig_transdc_His_kin-like_C"/>
</dbReference>
<organism evidence="15 16">
    <name type="scientific">Waltera intestinalis</name>
    <dbReference type="NCBI Taxonomy" id="2606635"/>
    <lineage>
        <taxon>Bacteria</taxon>
        <taxon>Bacillati</taxon>
        <taxon>Bacillota</taxon>
        <taxon>Clostridia</taxon>
        <taxon>Lachnospirales</taxon>
        <taxon>Lachnospiraceae</taxon>
        <taxon>Waltera</taxon>
    </lineage>
</organism>
<dbReference type="SUPFAM" id="SSF55874">
    <property type="entry name" value="ATPase domain of HSP90 chaperone/DNA topoisomerase II/histidine kinase"/>
    <property type="match status" value="1"/>
</dbReference>
<dbReference type="SMART" id="SM00388">
    <property type="entry name" value="HisKA"/>
    <property type="match status" value="1"/>
</dbReference>
<evidence type="ECO:0000256" key="5">
    <source>
        <dbReference type="ARBA" id="ARBA00022679"/>
    </source>
</evidence>
<feature type="transmembrane region" description="Helical" evidence="13">
    <location>
        <begin position="30"/>
        <end position="53"/>
    </location>
</feature>
<keyword evidence="4" id="KW-0597">Phosphoprotein</keyword>
<dbReference type="PRINTS" id="PR00344">
    <property type="entry name" value="BCTRLSENSOR"/>
</dbReference>
<dbReference type="GO" id="GO:0005886">
    <property type="term" value="C:plasma membrane"/>
    <property type="evidence" value="ECO:0007669"/>
    <property type="project" value="TreeGrafter"/>
</dbReference>
<dbReference type="PANTHER" id="PTHR45569">
    <property type="entry name" value="SENSOR PROTEIN KDPD"/>
    <property type="match status" value="1"/>
</dbReference>
<evidence type="ECO:0000256" key="11">
    <source>
        <dbReference type="ARBA" id="ARBA00023012"/>
    </source>
</evidence>
<sequence>MEDHTVFRSLSVKKSPRKSFRLKPPFTRHAISILICAACMLCATLASFLYQHIVPDNHANVALFYILALVIIARWTVGYSYGIACTLFSVIAINYLFTYPYYKINFTLTGYPITFLLMSGITLILCTMTSHMTIQSEMIAEREKRLAEAEMEKMRANLLRAISHDLRTPLTGIIGNSSLFLESQNDLSSTEQRTIMTNIYEDSNWLLNMVENLLSVTRIQGDSLSINTTEEPVEEVVGEALEKLEKRYPDAAIRVKIPEEFLMIPMDAVLIEQVTINLLENAIVHSGSILPIDFIVEDHPEHVSFIVRDYGKGLSEEKLQNLFETSTYNNSQSSDSRKGMGIGLSICKTIITAHHGTLSGRNHADGAEFCFTLPKVGAVASEK</sequence>
<dbReference type="EC" id="2.7.13.3" evidence="3"/>
<dbReference type="PROSITE" id="PS50109">
    <property type="entry name" value="HIS_KIN"/>
    <property type="match status" value="1"/>
</dbReference>
<dbReference type="InterPro" id="IPR003594">
    <property type="entry name" value="HATPase_dom"/>
</dbReference>
<keyword evidence="7" id="KW-0547">Nucleotide-binding</keyword>
<keyword evidence="16" id="KW-1185">Reference proteome</keyword>
<dbReference type="SUPFAM" id="SSF47384">
    <property type="entry name" value="Homodimeric domain of signal transducing histidine kinase"/>
    <property type="match status" value="1"/>
</dbReference>
<evidence type="ECO:0000256" key="4">
    <source>
        <dbReference type="ARBA" id="ARBA00022553"/>
    </source>
</evidence>
<evidence type="ECO:0000313" key="16">
    <source>
        <dbReference type="Proteomes" id="UP000476055"/>
    </source>
</evidence>
<dbReference type="InterPro" id="IPR036097">
    <property type="entry name" value="HisK_dim/P_sf"/>
</dbReference>
<name>A0A6L5YKQ1_9FIRM</name>
<accession>A0A6L5YKQ1</accession>
<proteinExistence type="predicted"/>
<keyword evidence="6 13" id="KW-0812">Transmembrane</keyword>
<dbReference type="Gene3D" id="3.30.565.10">
    <property type="entry name" value="Histidine kinase-like ATPase, C-terminal domain"/>
    <property type="match status" value="1"/>
</dbReference>
<evidence type="ECO:0000256" key="1">
    <source>
        <dbReference type="ARBA" id="ARBA00000085"/>
    </source>
</evidence>
<evidence type="ECO:0000256" key="10">
    <source>
        <dbReference type="ARBA" id="ARBA00022989"/>
    </source>
</evidence>
<dbReference type="CDD" id="cd00082">
    <property type="entry name" value="HisKA"/>
    <property type="match status" value="1"/>
</dbReference>
<dbReference type="Pfam" id="PF13493">
    <property type="entry name" value="DUF4118"/>
    <property type="match status" value="1"/>
</dbReference>
<keyword evidence="11" id="KW-0902">Two-component regulatory system</keyword>
<keyword evidence="5" id="KW-0808">Transferase</keyword>
<reference evidence="15 16" key="1">
    <citation type="submission" date="2019-08" db="EMBL/GenBank/DDBJ databases">
        <title>In-depth cultivation of the pig gut microbiome towards novel bacterial diversity and tailored functional studies.</title>
        <authorList>
            <person name="Wylensek D."/>
            <person name="Hitch T.C.A."/>
            <person name="Clavel T."/>
        </authorList>
    </citation>
    <scope>NUCLEOTIDE SEQUENCE [LARGE SCALE GENOMIC DNA]</scope>
    <source>
        <strain evidence="15 16">WCA3-601-WT-6H</strain>
    </source>
</reference>
<dbReference type="GO" id="GO:0005524">
    <property type="term" value="F:ATP binding"/>
    <property type="evidence" value="ECO:0007669"/>
    <property type="project" value="UniProtKB-KW"/>
</dbReference>
<protein>
    <recommendedName>
        <fullName evidence="3">histidine kinase</fullName>
        <ecNumber evidence="3">2.7.13.3</ecNumber>
    </recommendedName>
</protein>
<dbReference type="Pfam" id="PF00512">
    <property type="entry name" value="HisKA"/>
    <property type="match status" value="1"/>
</dbReference>
<keyword evidence="12 13" id="KW-0472">Membrane</keyword>
<keyword evidence="10 13" id="KW-1133">Transmembrane helix</keyword>
<feature type="transmembrane region" description="Helical" evidence="13">
    <location>
        <begin position="59"/>
        <end position="77"/>
    </location>
</feature>
<feature type="domain" description="Histidine kinase" evidence="14">
    <location>
        <begin position="161"/>
        <end position="377"/>
    </location>
</feature>
<gene>
    <name evidence="15" type="ORF">FYJ59_09900</name>
</gene>
<dbReference type="Gene3D" id="1.10.287.130">
    <property type="match status" value="1"/>
</dbReference>
<evidence type="ECO:0000259" key="14">
    <source>
        <dbReference type="PROSITE" id="PS50109"/>
    </source>
</evidence>
<evidence type="ECO:0000256" key="6">
    <source>
        <dbReference type="ARBA" id="ARBA00022692"/>
    </source>
</evidence>
<keyword evidence="9" id="KW-0067">ATP-binding</keyword>
<comment type="subcellular location">
    <subcellularLocation>
        <location evidence="2">Membrane</location>
        <topology evidence="2">Multi-pass membrane protein</topology>
    </subcellularLocation>
</comment>
<dbReference type="Gene3D" id="1.20.120.620">
    <property type="entry name" value="Backbone structure of the membrane domain of e. Coli histidine kinase receptor kdpd"/>
    <property type="match status" value="1"/>
</dbReference>
<dbReference type="PANTHER" id="PTHR45569:SF1">
    <property type="entry name" value="SENSOR PROTEIN KDPD"/>
    <property type="match status" value="1"/>
</dbReference>
<evidence type="ECO:0000256" key="12">
    <source>
        <dbReference type="ARBA" id="ARBA00023136"/>
    </source>
</evidence>
<dbReference type="InterPro" id="IPR036890">
    <property type="entry name" value="HATPase_C_sf"/>
</dbReference>
<evidence type="ECO:0000256" key="3">
    <source>
        <dbReference type="ARBA" id="ARBA00012438"/>
    </source>
</evidence>
<evidence type="ECO:0000256" key="13">
    <source>
        <dbReference type="SAM" id="Phobius"/>
    </source>
</evidence>
<evidence type="ECO:0000256" key="2">
    <source>
        <dbReference type="ARBA" id="ARBA00004141"/>
    </source>
</evidence>
<comment type="catalytic activity">
    <reaction evidence="1">
        <text>ATP + protein L-histidine = ADP + protein N-phospho-L-histidine.</text>
        <dbReference type="EC" id="2.7.13.3"/>
    </reaction>
</comment>
<evidence type="ECO:0000256" key="7">
    <source>
        <dbReference type="ARBA" id="ARBA00022741"/>
    </source>
</evidence>